<evidence type="ECO:0000256" key="5">
    <source>
        <dbReference type="ARBA" id="ARBA00022801"/>
    </source>
</evidence>
<comment type="similarity">
    <text evidence="3 7">Belongs to the glycosyl hydrolase 43 family.</text>
</comment>
<dbReference type="AlphaFoldDB" id="A0AAN6PCH7"/>
<comment type="pathway">
    <text evidence="2 7">Glycan metabolism; L-arabinan degradation.</text>
</comment>
<organism evidence="11 12">
    <name type="scientific">Parachaetomium inaequale</name>
    <dbReference type="NCBI Taxonomy" id="2588326"/>
    <lineage>
        <taxon>Eukaryota</taxon>
        <taxon>Fungi</taxon>
        <taxon>Dikarya</taxon>
        <taxon>Ascomycota</taxon>
        <taxon>Pezizomycotina</taxon>
        <taxon>Sordariomycetes</taxon>
        <taxon>Sordariomycetidae</taxon>
        <taxon>Sordariales</taxon>
        <taxon>Chaetomiaceae</taxon>
        <taxon>Parachaetomium</taxon>
    </lineage>
</organism>
<evidence type="ECO:0000256" key="10">
    <source>
        <dbReference type="SAM" id="SignalP"/>
    </source>
</evidence>
<feature type="signal peptide" evidence="10">
    <location>
        <begin position="1"/>
        <end position="22"/>
    </location>
</feature>
<evidence type="ECO:0000256" key="8">
    <source>
        <dbReference type="PIRSR" id="PIRSR606710-1"/>
    </source>
</evidence>
<dbReference type="GO" id="GO:0046558">
    <property type="term" value="F:arabinan endo-1,5-alpha-L-arabinosidase activity"/>
    <property type="evidence" value="ECO:0007669"/>
    <property type="project" value="UniProtKB-EC"/>
</dbReference>
<comment type="caution">
    <text evidence="11">The sequence shown here is derived from an EMBL/GenBank/DDBJ whole genome shotgun (WGS) entry which is preliminary data.</text>
</comment>
<sequence length="321" mass="34315">MVKISDLLGAVALLPILVSAYALPEACSGVCNNSHDPSIIRRTDGTYFRFSTGGRIAIHTAPSLTGPWTYVGAALPSGSSINLAGNQDLWAPDVAQVGSQYYLYYSVSTFGVQDSAIGIASSSSLDAGTWTDLGSTGVASSEGSAYNAIDGNLVNEAGTRNYFLTFGSFWNGIYRVRVTPTQTNGDAYQVAFDPNDTAMEGPTVFKYGDFYYLFFSKGSCCGYDKDMPAAGEEYRIMVCRSSSPVGPFVDSAGTSCRSGGGTVVLASHDWVYGPGGQGVYQDPTYGPVLYYHYVDTRIGYEDGQKQLGWNKIDFSSGWPVV</sequence>
<dbReference type="Pfam" id="PF04616">
    <property type="entry name" value="Glyco_hydro_43"/>
    <property type="match status" value="1"/>
</dbReference>
<comment type="catalytic activity">
    <reaction evidence="1 7">
        <text>Endohydrolysis of (1-&gt;5)-alpha-arabinofuranosidic linkages in (1-&gt;5)-arabinans.</text>
        <dbReference type="EC" id="3.2.1.99"/>
    </reaction>
</comment>
<dbReference type="Gene3D" id="2.115.10.20">
    <property type="entry name" value="Glycosyl hydrolase domain, family 43"/>
    <property type="match status" value="1"/>
</dbReference>
<evidence type="ECO:0000256" key="7">
    <source>
        <dbReference type="PIRNR" id="PIRNR026534"/>
    </source>
</evidence>
<evidence type="ECO:0000256" key="2">
    <source>
        <dbReference type="ARBA" id="ARBA00004834"/>
    </source>
</evidence>
<dbReference type="PIRSF" id="PIRSF026534">
    <property type="entry name" value="Endo_alpha-L-arabinosidase"/>
    <property type="match status" value="1"/>
</dbReference>
<dbReference type="PANTHER" id="PTHR43301:SF3">
    <property type="entry name" value="ARABINAN ENDO-1,5-ALPHA-L-ARABINOSIDASE A-RELATED"/>
    <property type="match status" value="1"/>
</dbReference>
<keyword evidence="12" id="KW-1185">Reference proteome</keyword>
<feature type="active site" description="Proton acceptor" evidence="8">
    <location>
        <position position="36"/>
    </location>
</feature>
<dbReference type="PANTHER" id="PTHR43301">
    <property type="entry name" value="ARABINAN ENDO-1,5-ALPHA-L-ARABINOSIDASE"/>
    <property type="match status" value="1"/>
</dbReference>
<keyword evidence="5 7" id="KW-0378">Hydrolase</keyword>
<evidence type="ECO:0000256" key="9">
    <source>
        <dbReference type="PIRSR" id="PIRSR606710-2"/>
    </source>
</evidence>
<gene>
    <name evidence="11" type="ORF">C8A01DRAFT_18321</name>
</gene>
<reference evidence="12" key="1">
    <citation type="journal article" date="2023" name="Mol. Phylogenet. Evol.">
        <title>Genome-scale phylogeny and comparative genomics of the fungal order Sordariales.</title>
        <authorList>
            <person name="Hensen N."/>
            <person name="Bonometti L."/>
            <person name="Westerberg I."/>
            <person name="Brannstrom I.O."/>
            <person name="Guillou S."/>
            <person name="Cros-Aarteil S."/>
            <person name="Calhoun S."/>
            <person name="Haridas S."/>
            <person name="Kuo A."/>
            <person name="Mondo S."/>
            <person name="Pangilinan J."/>
            <person name="Riley R."/>
            <person name="LaButti K."/>
            <person name="Andreopoulos B."/>
            <person name="Lipzen A."/>
            <person name="Chen C."/>
            <person name="Yan M."/>
            <person name="Daum C."/>
            <person name="Ng V."/>
            <person name="Clum A."/>
            <person name="Steindorff A."/>
            <person name="Ohm R.A."/>
            <person name="Martin F."/>
            <person name="Silar P."/>
            <person name="Natvig D.O."/>
            <person name="Lalanne C."/>
            <person name="Gautier V."/>
            <person name="Ament-Velasquez S.L."/>
            <person name="Kruys A."/>
            <person name="Hutchinson M.I."/>
            <person name="Powell A.J."/>
            <person name="Barry K."/>
            <person name="Miller A.N."/>
            <person name="Grigoriev I.V."/>
            <person name="Debuchy R."/>
            <person name="Gladieux P."/>
            <person name="Hiltunen Thoren M."/>
            <person name="Johannesson H."/>
        </authorList>
    </citation>
    <scope>NUCLEOTIDE SEQUENCE [LARGE SCALE GENOMIC DNA]</scope>
    <source>
        <strain evidence="12">CBS 284.82</strain>
    </source>
</reference>
<feature type="chain" id="PRO_5042846613" description="Arabinan endo-1,5-alpha-L-arabinosidase" evidence="10">
    <location>
        <begin position="23"/>
        <end position="321"/>
    </location>
</feature>
<dbReference type="InterPro" id="IPR050727">
    <property type="entry name" value="GH43_arabinanases"/>
</dbReference>
<evidence type="ECO:0000313" key="12">
    <source>
        <dbReference type="Proteomes" id="UP001303115"/>
    </source>
</evidence>
<dbReference type="SUPFAM" id="SSF75005">
    <property type="entry name" value="Arabinanase/levansucrase/invertase"/>
    <property type="match status" value="1"/>
</dbReference>
<evidence type="ECO:0000256" key="3">
    <source>
        <dbReference type="ARBA" id="ARBA00009865"/>
    </source>
</evidence>
<name>A0AAN6PCH7_9PEZI</name>
<dbReference type="EMBL" id="MU854460">
    <property type="protein sequence ID" value="KAK4034955.1"/>
    <property type="molecule type" value="Genomic_DNA"/>
</dbReference>
<feature type="site" description="Important for catalytic activity, responsible for pKa modulation of the active site Glu and correct orientation of both the proton donor and substrate" evidence="9">
    <location>
        <position position="150"/>
    </location>
</feature>
<dbReference type="InterPro" id="IPR006710">
    <property type="entry name" value="Glyco_hydro_43"/>
</dbReference>
<feature type="active site" description="Proton donor" evidence="8">
    <location>
        <position position="200"/>
    </location>
</feature>
<dbReference type="Proteomes" id="UP001303115">
    <property type="component" value="Unassembled WGS sequence"/>
</dbReference>
<evidence type="ECO:0000256" key="1">
    <source>
        <dbReference type="ARBA" id="ARBA00000375"/>
    </source>
</evidence>
<keyword evidence="6 7" id="KW-0326">Glycosidase</keyword>
<evidence type="ECO:0000313" key="11">
    <source>
        <dbReference type="EMBL" id="KAK4034955.1"/>
    </source>
</evidence>
<evidence type="ECO:0000256" key="4">
    <source>
        <dbReference type="ARBA" id="ARBA00012586"/>
    </source>
</evidence>
<protein>
    <recommendedName>
        <fullName evidence="4 7">Arabinan endo-1,5-alpha-L-arabinosidase</fullName>
        <ecNumber evidence="4 7">3.2.1.99</ecNumber>
    </recommendedName>
</protein>
<dbReference type="GO" id="GO:0005975">
    <property type="term" value="P:carbohydrate metabolic process"/>
    <property type="evidence" value="ECO:0007669"/>
    <property type="project" value="InterPro"/>
</dbReference>
<accession>A0AAN6PCH7</accession>
<dbReference type="EC" id="3.2.1.99" evidence="4 7"/>
<dbReference type="InterPro" id="IPR023296">
    <property type="entry name" value="Glyco_hydro_beta-prop_sf"/>
</dbReference>
<evidence type="ECO:0000256" key="6">
    <source>
        <dbReference type="ARBA" id="ARBA00023295"/>
    </source>
</evidence>
<dbReference type="CDD" id="cd18831">
    <property type="entry name" value="GH43_AnAbnA-like"/>
    <property type="match status" value="1"/>
</dbReference>
<dbReference type="InterPro" id="IPR016840">
    <property type="entry name" value="Glyco_hydro_43_endo_a_Ara-ase"/>
</dbReference>
<proteinExistence type="inferred from homology"/>
<keyword evidence="10" id="KW-0732">Signal</keyword>